<comment type="similarity">
    <text evidence="1">Belongs to the hcp beta-lactamase family.</text>
</comment>
<dbReference type="InterPro" id="IPR006597">
    <property type="entry name" value="Sel1-like"/>
</dbReference>
<reference evidence="4 5" key="1">
    <citation type="submission" date="2023-05" db="EMBL/GenBank/DDBJ databases">
        <title>YMD87, complete Genome.</title>
        <authorList>
            <person name="Zhang J."/>
            <person name="Xu X."/>
        </authorList>
    </citation>
    <scope>NUCLEOTIDE SEQUENCE [LARGE SCALE GENOMIC DNA]</scope>
    <source>
        <strain evidence="4 5">YMD87</strain>
    </source>
</reference>
<evidence type="ECO:0000313" key="4">
    <source>
        <dbReference type="EMBL" id="WGW05296.1"/>
    </source>
</evidence>
<dbReference type="InterPro" id="IPR040239">
    <property type="entry name" value="HcpB-like"/>
</dbReference>
<dbReference type="EMBL" id="CP124616">
    <property type="protein sequence ID" value="WGW05296.1"/>
    <property type="molecule type" value="Genomic_DNA"/>
</dbReference>
<feature type="signal peptide" evidence="3">
    <location>
        <begin position="1"/>
        <end position="18"/>
    </location>
</feature>
<dbReference type="SUPFAM" id="SSF81901">
    <property type="entry name" value="HCP-like"/>
    <property type="match status" value="1"/>
</dbReference>
<feature type="chain" id="PRO_5045072526" description="Beta-lactamase" evidence="3">
    <location>
        <begin position="19"/>
        <end position="847"/>
    </location>
</feature>
<evidence type="ECO:0008006" key="6">
    <source>
        <dbReference type="Google" id="ProtNLM"/>
    </source>
</evidence>
<dbReference type="Gene3D" id="1.25.40.10">
    <property type="entry name" value="Tetratricopeptide repeat domain"/>
    <property type="match status" value="2"/>
</dbReference>
<dbReference type="SMART" id="SM00671">
    <property type="entry name" value="SEL1"/>
    <property type="match status" value="3"/>
</dbReference>
<dbReference type="PANTHER" id="PTHR13891">
    <property type="entry name" value="CYTOCHROME C OXIDASE ASSEMBLY FACTOR 7"/>
    <property type="match status" value="1"/>
</dbReference>
<dbReference type="Proteomes" id="UP001241605">
    <property type="component" value="Chromosome"/>
</dbReference>
<name>A0ABY8QMR3_9RHOB</name>
<keyword evidence="2" id="KW-0677">Repeat</keyword>
<evidence type="ECO:0000256" key="2">
    <source>
        <dbReference type="ARBA" id="ARBA00022737"/>
    </source>
</evidence>
<keyword evidence="5" id="KW-1185">Reference proteome</keyword>
<evidence type="ECO:0000256" key="3">
    <source>
        <dbReference type="SAM" id="SignalP"/>
    </source>
</evidence>
<dbReference type="InterPro" id="IPR011990">
    <property type="entry name" value="TPR-like_helical_dom_sf"/>
</dbReference>
<dbReference type="RefSeq" id="WP_282301922.1">
    <property type="nucleotide sequence ID" value="NZ_CP124616.1"/>
</dbReference>
<organism evidence="4 5">
    <name type="scientific">Tropicibacter oceani</name>
    <dbReference type="NCBI Taxonomy" id="3058420"/>
    <lineage>
        <taxon>Bacteria</taxon>
        <taxon>Pseudomonadati</taxon>
        <taxon>Pseudomonadota</taxon>
        <taxon>Alphaproteobacteria</taxon>
        <taxon>Rhodobacterales</taxon>
        <taxon>Roseobacteraceae</taxon>
        <taxon>Tropicibacter</taxon>
    </lineage>
</organism>
<sequence>MRGLFLLVLVLLGGTAHAQEYWTADQVHAGRQAALAAKSAQAARDFETQRARFQHVRDMALSPDAAAEAPPAHRARVEGFQHGCRNGDLDACIRVAQVFVAGRIVPRDAPVAEAIYWLGCETGHDASCRSYDRTVDEVTPFPRSGFDPTWPWRQERCATGDPEACLKLAEAMVNGTPVFPPIEDNQDKKELAAQFLERACVLGARSGYWCDSFKGNRATPPQPSASAIAALDVGCTNGIMVDCFDLASVLRPTEPDRAIALYAHACRLAGGDRCGMVEYEILVGADRAVHLALLIEEYELQCGGGRAEKCLALANLYRDVPEAPRDPKLARHWLLKACQIHDPEPSVRMDDCRLLADEASDPLAPEVDEMVLPALRSFVTEARNGCIANDASACHDLATFAQAYPAAPLLHFAAKRLYARACELGATDACAMPMTTSEAVFVRPSAATACASGDAQLCAEAIAADVTQPPQDRLLALQARCAQGNGAACGRVGGLYTDQFLLDDAADNWSPQKDMYLATDFHRMGCDLDDGPSCGSLADIIAPKRNPTRTEKALEGPPQEVFRLYSQACDLGHPRSCSMAAGLTDDPDQTLRFSLRACRLGDRMIGCDGLLYAVLQRDVATRITEQGALAVALTPALELEKPHSSGTLRRLQRGCAATVTADCMELASLFNGQSHGVSTMHYDMQYWGGLVKALHRRACNLGQGDGCAELAEQVRWDRASDPLGEKGLNALGCEQGSERACYQAAGNWDRYSAAPDPAKEIEFIEKACKLSDRLDCHLVADVMRGNAVAEYDQKVIRCLSGEANNCYLAGRYGVEGASPPYEVKQALYDYGCRFGYSDACQARASMQ</sequence>
<gene>
    <name evidence="4" type="ORF">QF118_07050</name>
</gene>
<dbReference type="Pfam" id="PF08238">
    <property type="entry name" value="Sel1"/>
    <property type="match status" value="4"/>
</dbReference>
<protein>
    <recommendedName>
        <fullName evidence="6">Beta-lactamase</fullName>
    </recommendedName>
</protein>
<proteinExistence type="inferred from homology"/>
<evidence type="ECO:0000313" key="5">
    <source>
        <dbReference type="Proteomes" id="UP001241605"/>
    </source>
</evidence>
<dbReference type="PANTHER" id="PTHR13891:SF1">
    <property type="entry name" value="CYTOCHROME C OXIDASE ASSEMBLY FACTOR 7"/>
    <property type="match status" value="1"/>
</dbReference>
<keyword evidence="3" id="KW-0732">Signal</keyword>
<accession>A0ABY8QMR3</accession>
<evidence type="ECO:0000256" key="1">
    <source>
        <dbReference type="ARBA" id="ARBA00008486"/>
    </source>
</evidence>